<dbReference type="SMART" id="SM00184">
    <property type="entry name" value="RING"/>
    <property type="match status" value="2"/>
</dbReference>
<feature type="region of interest" description="Disordered" evidence="14">
    <location>
        <begin position="97"/>
        <end position="144"/>
    </location>
</feature>
<keyword evidence="6" id="KW-0808">Transferase</keyword>
<evidence type="ECO:0000256" key="8">
    <source>
        <dbReference type="ARBA" id="ARBA00022737"/>
    </source>
</evidence>
<evidence type="ECO:0000256" key="9">
    <source>
        <dbReference type="ARBA" id="ARBA00022771"/>
    </source>
</evidence>
<dbReference type="SMART" id="SM00647">
    <property type="entry name" value="IBR"/>
    <property type="match status" value="2"/>
</dbReference>
<dbReference type="PROSITE" id="PS00518">
    <property type="entry name" value="ZF_RING_1"/>
    <property type="match status" value="1"/>
</dbReference>
<feature type="domain" description="RING-type" evidence="15">
    <location>
        <begin position="375"/>
        <end position="420"/>
    </location>
</feature>
<evidence type="ECO:0000259" key="15">
    <source>
        <dbReference type="PROSITE" id="PS50089"/>
    </source>
</evidence>
<dbReference type="CDD" id="cd23821">
    <property type="entry name" value="RWD_IMPACT"/>
    <property type="match status" value="1"/>
</dbReference>
<dbReference type="Pfam" id="PF00097">
    <property type="entry name" value="zf-C3HC4"/>
    <property type="match status" value="1"/>
</dbReference>
<comment type="catalytic activity">
    <reaction evidence="1">
        <text>[E2 ubiquitin-conjugating enzyme]-S-ubiquitinyl-L-cysteine + [acceptor protein]-L-lysine = [E2 ubiquitin-conjugating enzyme]-L-cysteine + [acceptor protein]-N(6)-ubiquitinyl-L-lysine.</text>
        <dbReference type="EC" id="2.3.2.31"/>
    </reaction>
</comment>
<evidence type="ECO:0000256" key="2">
    <source>
        <dbReference type="ARBA" id="ARBA00003976"/>
    </source>
</evidence>
<dbReference type="AlphaFoldDB" id="A0A7S0WUX6"/>
<evidence type="ECO:0000259" key="16">
    <source>
        <dbReference type="PROSITE" id="PS51873"/>
    </source>
</evidence>
<dbReference type="PANTHER" id="PTHR11685">
    <property type="entry name" value="RBR FAMILY RING FINGER AND IBR DOMAIN-CONTAINING"/>
    <property type="match status" value="1"/>
</dbReference>
<comment type="pathway">
    <text evidence="3">Protein modification; protein ubiquitination.</text>
</comment>
<evidence type="ECO:0000256" key="6">
    <source>
        <dbReference type="ARBA" id="ARBA00022679"/>
    </source>
</evidence>
<dbReference type="GO" id="GO:0061630">
    <property type="term" value="F:ubiquitin protein ligase activity"/>
    <property type="evidence" value="ECO:0007669"/>
    <property type="project" value="UniProtKB-EC"/>
</dbReference>
<evidence type="ECO:0000256" key="14">
    <source>
        <dbReference type="SAM" id="MobiDB-lite"/>
    </source>
</evidence>
<gene>
    <name evidence="17" type="ORF">CLEI1391_LOCUS11728</name>
</gene>
<feature type="region of interest" description="Disordered" evidence="14">
    <location>
        <begin position="289"/>
        <end position="333"/>
    </location>
</feature>
<sequence>MSAATAGAAWDPANWQQQVEELLACSSIMGEDFRVVWAPGSRQAEQQQEQEGEEDLEPEALLESGPPPEPSQLSCEVAVHVEVPQGGVQVLIADEASPSGASHGADGSSGAHRGAAAAAAGGASTSSSQGDAGASTGAGSCTSSACARHAGAGGGMPVGHPIHHLTPIRVHLTLPLDYPSDSPPQAELHAMWLTPAQAAQLAGTLASHFEAVGAGAPILYDWLETLRATALAEIGVAAFGKLVVRDRAQEYTAATPSAAASGSAHTASSTLDAALAAAAVAAASASTSAGAGAGGGQHQQAGADGRTEAGAGNSAGGQGAAGAPPLSPGPSEAAAMARAFSSGMGMQPAHEVALAILRYAASREAEVFDGSVVHCAICFDEQLGAKCVRLGCGHAFCRGCISTYARTQVADGAVENVRCPDTGCRAQVAPEVMRGVLSEEEFERWEVLLLQRTLDKMEDVVYCPRCNSIVLEDKDHCAQCPKCFFVFCSLCNDAWHPGQQCLSPEARLEVLQQRAHRRGPATGDRQRAEMDLINQMKSMVTVLGTSKKCPSCGMAITKSEGCNKMVCSYCNTFWCWKCCKVIEGYDHFGSASCALFDQEEIERWNRLMNQGDRYFEIQANNNVVENLRRNNGLHAGFHIRFTRCVSCGQFNLKQGGNNLIRCHACNTAFCYLCRENLRQKPGSHFGPSKRCKQHTDD</sequence>
<dbReference type="GO" id="GO:0008270">
    <property type="term" value="F:zinc ion binding"/>
    <property type="evidence" value="ECO:0007669"/>
    <property type="project" value="UniProtKB-KW"/>
</dbReference>
<dbReference type="Gene3D" id="3.30.40.10">
    <property type="entry name" value="Zinc/RING finger domain, C3HC4 (zinc finger)"/>
    <property type="match status" value="1"/>
</dbReference>
<dbReference type="Gene3D" id="3.10.110.10">
    <property type="entry name" value="Ubiquitin Conjugating Enzyme"/>
    <property type="match status" value="1"/>
</dbReference>
<dbReference type="PROSITE" id="PS51873">
    <property type="entry name" value="TRIAD"/>
    <property type="match status" value="1"/>
</dbReference>
<organism evidence="17">
    <name type="scientific">Chlamydomonas leiostraca</name>
    <dbReference type="NCBI Taxonomy" id="1034604"/>
    <lineage>
        <taxon>Eukaryota</taxon>
        <taxon>Viridiplantae</taxon>
        <taxon>Chlorophyta</taxon>
        <taxon>core chlorophytes</taxon>
        <taxon>Chlorophyceae</taxon>
        <taxon>CS clade</taxon>
        <taxon>Chlamydomonadales</taxon>
        <taxon>Chlamydomonadaceae</taxon>
        <taxon>Chlamydomonas</taxon>
    </lineage>
</organism>
<protein>
    <recommendedName>
        <fullName evidence="5">RBR-type E3 ubiquitin transferase</fullName>
        <ecNumber evidence="5">2.3.2.31</ecNumber>
    </recommendedName>
</protein>
<evidence type="ECO:0000256" key="4">
    <source>
        <dbReference type="ARBA" id="ARBA00005884"/>
    </source>
</evidence>
<dbReference type="InterPro" id="IPR006575">
    <property type="entry name" value="RWD_dom"/>
</dbReference>
<accession>A0A7S0WUX6</accession>
<dbReference type="Pfam" id="PF05773">
    <property type="entry name" value="RWD"/>
    <property type="match status" value="1"/>
</dbReference>
<comment type="function">
    <text evidence="2">Might act as an E3 ubiquitin-protein ligase, or as part of E3 complex, which accepts ubiquitin from specific E2 ubiquitin-conjugating enzymes and then transfers it to substrates.</text>
</comment>
<dbReference type="InterPro" id="IPR017907">
    <property type="entry name" value="Znf_RING_CS"/>
</dbReference>
<keyword evidence="9 13" id="KW-0863">Zinc-finger</keyword>
<evidence type="ECO:0000256" key="1">
    <source>
        <dbReference type="ARBA" id="ARBA00001798"/>
    </source>
</evidence>
<evidence type="ECO:0000256" key="13">
    <source>
        <dbReference type="PROSITE-ProRule" id="PRU00175"/>
    </source>
</evidence>
<dbReference type="InterPro" id="IPR016135">
    <property type="entry name" value="UBQ-conjugating_enzyme/RWD"/>
</dbReference>
<dbReference type="Pfam" id="PF26200">
    <property type="entry name" value="Rcat_RNF216"/>
    <property type="match status" value="1"/>
</dbReference>
<dbReference type="SUPFAM" id="SSF54495">
    <property type="entry name" value="UBC-like"/>
    <property type="match status" value="1"/>
</dbReference>
<feature type="compositionally biased region" description="Acidic residues" evidence="14">
    <location>
        <begin position="48"/>
        <end position="60"/>
    </location>
</feature>
<keyword evidence="10" id="KW-0833">Ubl conjugation pathway</keyword>
<evidence type="ECO:0000256" key="10">
    <source>
        <dbReference type="ARBA" id="ARBA00022786"/>
    </source>
</evidence>
<dbReference type="InterPro" id="IPR002867">
    <property type="entry name" value="IBR_dom"/>
</dbReference>
<feature type="region of interest" description="Disordered" evidence="14">
    <location>
        <begin position="39"/>
        <end position="73"/>
    </location>
</feature>
<evidence type="ECO:0000256" key="5">
    <source>
        <dbReference type="ARBA" id="ARBA00012251"/>
    </source>
</evidence>
<evidence type="ECO:0000256" key="3">
    <source>
        <dbReference type="ARBA" id="ARBA00004906"/>
    </source>
</evidence>
<dbReference type="InterPro" id="IPR018957">
    <property type="entry name" value="Znf_C3HC4_RING-type"/>
</dbReference>
<feature type="compositionally biased region" description="Low complexity" evidence="14">
    <location>
        <begin position="321"/>
        <end position="333"/>
    </location>
</feature>
<dbReference type="CDD" id="cd20354">
    <property type="entry name" value="Rcat_RBR_RNF14"/>
    <property type="match status" value="1"/>
</dbReference>
<dbReference type="PROSITE" id="PS50089">
    <property type="entry name" value="ZF_RING_2"/>
    <property type="match status" value="1"/>
</dbReference>
<evidence type="ECO:0000313" key="17">
    <source>
        <dbReference type="EMBL" id="CAD8684350.1"/>
    </source>
</evidence>
<keyword evidence="11" id="KW-0862">Zinc</keyword>
<dbReference type="InterPro" id="IPR044066">
    <property type="entry name" value="TRIAD_supradom"/>
</dbReference>
<dbReference type="EMBL" id="HBFB01020890">
    <property type="protein sequence ID" value="CAD8684350.1"/>
    <property type="molecule type" value="Transcribed_RNA"/>
</dbReference>
<dbReference type="FunFam" id="3.30.40.10:FF:000137">
    <property type="entry name" value="RanBP-type and C3HC4-type zinc finger-containing protein 1"/>
    <property type="match status" value="1"/>
</dbReference>
<feature type="compositionally biased region" description="Low complexity" evidence="14">
    <location>
        <begin position="298"/>
        <end position="312"/>
    </location>
</feature>
<name>A0A7S0WUX6_9CHLO</name>
<feature type="domain" description="RING-type" evidence="16">
    <location>
        <begin position="371"/>
        <end position="597"/>
    </location>
</feature>
<dbReference type="InterPro" id="IPR047548">
    <property type="entry name" value="Rcat_RBR_RNF14"/>
</dbReference>
<dbReference type="Pfam" id="PF01485">
    <property type="entry name" value="IBR"/>
    <property type="match status" value="1"/>
</dbReference>
<comment type="similarity">
    <text evidence="12">Belongs to the RBR family. RNF14 subfamily.</text>
</comment>
<dbReference type="CDD" id="cd20341">
    <property type="entry name" value="BRcat_RBR_RNF14"/>
    <property type="match status" value="1"/>
</dbReference>
<dbReference type="InterPro" id="IPR031127">
    <property type="entry name" value="E3_UB_ligase_RBR"/>
</dbReference>
<dbReference type="EC" id="2.3.2.31" evidence="5"/>
<dbReference type="Gene3D" id="1.20.120.1750">
    <property type="match status" value="1"/>
</dbReference>
<dbReference type="GO" id="GO:0016567">
    <property type="term" value="P:protein ubiquitination"/>
    <property type="evidence" value="ECO:0007669"/>
    <property type="project" value="InterPro"/>
</dbReference>
<evidence type="ECO:0000256" key="7">
    <source>
        <dbReference type="ARBA" id="ARBA00022723"/>
    </source>
</evidence>
<dbReference type="SUPFAM" id="SSF57850">
    <property type="entry name" value="RING/U-box"/>
    <property type="match status" value="4"/>
</dbReference>
<evidence type="ECO:0000256" key="12">
    <source>
        <dbReference type="ARBA" id="ARBA00044508"/>
    </source>
</evidence>
<dbReference type="InterPro" id="IPR001841">
    <property type="entry name" value="Znf_RING"/>
</dbReference>
<proteinExistence type="inferred from homology"/>
<dbReference type="InterPro" id="IPR013083">
    <property type="entry name" value="Znf_RING/FYVE/PHD"/>
</dbReference>
<keyword evidence="8" id="KW-0677">Repeat</keyword>
<keyword evidence="7" id="KW-0479">Metal-binding</keyword>
<comment type="similarity">
    <text evidence="4">Belongs to the RBR family. Ariadne subfamily.</text>
</comment>
<reference evidence="17" key="1">
    <citation type="submission" date="2021-01" db="EMBL/GenBank/DDBJ databases">
        <authorList>
            <person name="Corre E."/>
            <person name="Pelletier E."/>
            <person name="Niang G."/>
            <person name="Scheremetjew M."/>
            <person name="Finn R."/>
            <person name="Kale V."/>
            <person name="Holt S."/>
            <person name="Cochrane G."/>
            <person name="Meng A."/>
            <person name="Brown T."/>
            <person name="Cohen L."/>
        </authorList>
    </citation>
    <scope>NUCLEOTIDE SEQUENCE</scope>
    <source>
        <strain evidence="17">SAG 11-49</strain>
    </source>
</reference>
<evidence type="ECO:0000256" key="11">
    <source>
        <dbReference type="ARBA" id="ARBA00022833"/>
    </source>
</evidence>